<organism evidence="1 2">
    <name type="scientific">Plectus sambesii</name>
    <dbReference type="NCBI Taxonomy" id="2011161"/>
    <lineage>
        <taxon>Eukaryota</taxon>
        <taxon>Metazoa</taxon>
        <taxon>Ecdysozoa</taxon>
        <taxon>Nematoda</taxon>
        <taxon>Chromadorea</taxon>
        <taxon>Plectida</taxon>
        <taxon>Plectina</taxon>
        <taxon>Plectoidea</taxon>
        <taxon>Plectidae</taxon>
        <taxon>Plectus</taxon>
    </lineage>
</organism>
<accession>A0A914XD02</accession>
<reference evidence="2" key="1">
    <citation type="submission" date="2022-11" db="UniProtKB">
        <authorList>
            <consortium name="WormBaseParasite"/>
        </authorList>
    </citation>
    <scope>IDENTIFICATION</scope>
</reference>
<dbReference type="AlphaFoldDB" id="A0A914XD02"/>
<evidence type="ECO:0000313" key="2">
    <source>
        <dbReference type="WBParaSite" id="PSAMB.scaffold7918size6893.g30707.t1"/>
    </source>
</evidence>
<keyword evidence="1" id="KW-1185">Reference proteome</keyword>
<dbReference type="InterPro" id="IPR011044">
    <property type="entry name" value="Quino_amine_DH_bsu"/>
</dbReference>
<protein>
    <submittedName>
        <fullName evidence="2">Uncharacterized protein</fullName>
    </submittedName>
</protein>
<sequence length="343" mass="38754">MNSPNVLWRSNRLELGQPLEFMTVSPNGRFIFLNYSTRTGPCVQVFDTIRRKVFEYVLETDFEYETGARVFSMFPANNKEALVSFFTPPNTIHLAFCQIDHDNFSIKLNSIARRFANDPNHLLVGGCSSGAMVHLLYSNFDHFDEDDEHVLYSIDVVKRTVREWHVADFPADGACPMAVVGKTLWLLPEETIMTYDEENDHTHRNQVCAFNLTTGTFKWLSTFGSHPVAESAVTLMSCGNALWLKERKGIALWCLDLQTMCWTKQNLASSSFDPFYTSMTVDANGFGYFYRPQTAIDRTAFVVRVCLDGVASLQTLAFNTVIGASSPKYLASLLPVSIVAEYF</sequence>
<dbReference type="SUPFAM" id="SSF50969">
    <property type="entry name" value="YVTN repeat-like/Quinoprotein amine dehydrogenase"/>
    <property type="match status" value="1"/>
</dbReference>
<evidence type="ECO:0000313" key="1">
    <source>
        <dbReference type="Proteomes" id="UP000887566"/>
    </source>
</evidence>
<dbReference type="Proteomes" id="UP000887566">
    <property type="component" value="Unplaced"/>
</dbReference>
<name>A0A914XD02_9BILA</name>
<proteinExistence type="predicted"/>
<dbReference type="WBParaSite" id="PSAMB.scaffold7918size6893.g30707.t1">
    <property type="protein sequence ID" value="PSAMB.scaffold7918size6893.g30707.t1"/>
    <property type="gene ID" value="PSAMB.scaffold7918size6893.g30707"/>
</dbReference>